<dbReference type="GO" id="GO:0004843">
    <property type="term" value="F:cysteine-type deubiquitinase activity"/>
    <property type="evidence" value="ECO:0007669"/>
    <property type="project" value="InterPro"/>
</dbReference>
<keyword evidence="3" id="KW-1185">Reference proteome</keyword>
<protein>
    <submittedName>
        <fullName evidence="2">C19 subfamily protein</fullName>
    </submittedName>
</protein>
<dbReference type="SUPFAM" id="SSF54001">
    <property type="entry name" value="Cysteine proteinases"/>
    <property type="match status" value="1"/>
</dbReference>
<dbReference type="PROSITE" id="PS00973">
    <property type="entry name" value="USP_2"/>
    <property type="match status" value="1"/>
</dbReference>
<dbReference type="InterPro" id="IPR018200">
    <property type="entry name" value="USP_CS"/>
</dbReference>
<dbReference type="PROSITE" id="PS50235">
    <property type="entry name" value="USP_3"/>
    <property type="match status" value="1"/>
</dbReference>
<dbReference type="InterPro" id="IPR050185">
    <property type="entry name" value="Ub_carboxyl-term_hydrolase"/>
</dbReference>
<dbReference type="CDD" id="cd02674">
    <property type="entry name" value="Peptidase_C19R"/>
    <property type="match status" value="1"/>
</dbReference>
<dbReference type="InterPro" id="IPR001394">
    <property type="entry name" value="Peptidase_C19_UCH"/>
</dbReference>
<reference evidence="2 3" key="1">
    <citation type="submission" date="2012-10" db="EMBL/GenBank/DDBJ databases">
        <title>Complete genome sequence of Moumouvirus goulette.</title>
        <authorList>
            <person name="Fournous G."/>
            <person name="Bougalmi M."/>
            <person name="Colson P."/>
        </authorList>
    </citation>
    <scope>NUCLEOTIDE SEQUENCE [LARGE SCALE GENOMIC DNA]</scope>
</reference>
<dbReference type="PANTHER" id="PTHR21646:SF46">
    <property type="entry name" value="UBIQUITIN CARBOXYL-TERMINAL HYDROLASE"/>
    <property type="match status" value="1"/>
</dbReference>
<dbReference type="InterPro" id="IPR038765">
    <property type="entry name" value="Papain-like_cys_pep_sf"/>
</dbReference>
<name>M1PWT9_9VIRU</name>
<accession>M1PWT9</accession>
<evidence type="ECO:0000313" key="2">
    <source>
        <dbReference type="EMBL" id="AGF85227.1"/>
    </source>
</evidence>
<dbReference type="Proteomes" id="UP000241071">
    <property type="component" value="Segment"/>
</dbReference>
<dbReference type="Pfam" id="PF00443">
    <property type="entry name" value="UCH"/>
    <property type="match status" value="1"/>
</dbReference>
<proteinExistence type="predicted"/>
<dbReference type="EMBL" id="KC008572">
    <property type="protein sequence ID" value="AGF85227.1"/>
    <property type="molecule type" value="Genomic_DNA"/>
</dbReference>
<dbReference type="PANTHER" id="PTHR21646">
    <property type="entry name" value="UBIQUITIN CARBOXYL-TERMINAL HYDROLASE"/>
    <property type="match status" value="1"/>
</dbReference>
<evidence type="ECO:0000259" key="1">
    <source>
        <dbReference type="PROSITE" id="PS50235"/>
    </source>
</evidence>
<dbReference type="InterPro" id="IPR028889">
    <property type="entry name" value="USP"/>
</dbReference>
<dbReference type="GO" id="GO:0016579">
    <property type="term" value="P:protein deubiquitination"/>
    <property type="evidence" value="ECO:0007669"/>
    <property type="project" value="InterPro"/>
</dbReference>
<gene>
    <name evidence="2" type="ORF">glt_00418</name>
</gene>
<organism evidence="2 3">
    <name type="scientific">Moumouvirus goulette</name>
    <dbReference type="NCBI Taxonomy" id="1247379"/>
    <lineage>
        <taxon>Viruses</taxon>
        <taxon>Varidnaviria</taxon>
        <taxon>Bamfordvirae</taxon>
        <taxon>Nucleocytoviricota</taxon>
        <taxon>Megaviricetes</taxon>
        <taxon>Imitervirales</taxon>
        <taxon>Mimiviridae</taxon>
        <taxon>Megamimivirinae</taxon>
        <taxon>Moumouvirus</taxon>
        <taxon>Moumouvirus goulettemassiliense</taxon>
    </lineage>
</organism>
<dbReference type="Gene3D" id="3.90.70.10">
    <property type="entry name" value="Cysteine proteinases"/>
    <property type="match status" value="1"/>
</dbReference>
<evidence type="ECO:0000313" key="3">
    <source>
        <dbReference type="Proteomes" id="UP000241071"/>
    </source>
</evidence>
<sequence length="343" mass="40804">MLDNNEINIVLNNTITVQLIRLLEYMWKDNCVVIPTSFRVIFSEARNKFFYGNEHHDAEEAYTCIVQKIMEELAEKKNIKFRMQNENVMELIQFTQNMREEILKVKDVVERDRLSKLYQSKISKMPQEILMINSYSTMKKYYGESYSYIMEMFTGFQHSSLNCPNNHCGYTSNKFEPFTHLTLPLPSNMSNIDECLQEYFKEEILDNDNSWTCEKCKNNVRATKKLALWTLPHILVIQLKRFNIYRQSKDNRIVNFPMDDFDLSKYISSSQLEPINNSKYKLQCIVNHTGGLNHGHYYTYNLDINMDKWYMFNDEDVSSIYHNRVITSSAYLLFYVRQDLLTS</sequence>
<feature type="domain" description="USP" evidence="1">
    <location>
        <begin position="1"/>
        <end position="338"/>
    </location>
</feature>